<organism evidence="5 6">
    <name type="scientific">Rhodamnia argentea</name>
    <dbReference type="NCBI Taxonomy" id="178133"/>
    <lineage>
        <taxon>Eukaryota</taxon>
        <taxon>Viridiplantae</taxon>
        <taxon>Streptophyta</taxon>
        <taxon>Embryophyta</taxon>
        <taxon>Tracheophyta</taxon>
        <taxon>Spermatophyta</taxon>
        <taxon>Magnoliopsida</taxon>
        <taxon>eudicotyledons</taxon>
        <taxon>Gunneridae</taxon>
        <taxon>Pentapetalae</taxon>
        <taxon>rosids</taxon>
        <taxon>malvids</taxon>
        <taxon>Myrtales</taxon>
        <taxon>Myrtaceae</taxon>
        <taxon>Myrtoideae</taxon>
        <taxon>Myrteae</taxon>
        <taxon>Australasian group</taxon>
        <taxon>Rhodamnia</taxon>
    </lineage>
</organism>
<protein>
    <submittedName>
        <fullName evidence="6">Uncharacterized protein LOC125314910 isoform X1</fullName>
    </submittedName>
</protein>
<dbReference type="RefSeq" id="XP_048134229.1">
    <property type="nucleotide sequence ID" value="XM_048278272.1"/>
</dbReference>
<dbReference type="SUPFAM" id="SSF57889">
    <property type="entry name" value="Cysteine-rich domain"/>
    <property type="match status" value="1"/>
</dbReference>
<reference evidence="6" key="1">
    <citation type="submission" date="2025-08" db="UniProtKB">
        <authorList>
            <consortium name="RefSeq"/>
        </authorList>
    </citation>
    <scope>IDENTIFICATION</scope>
    <source>
        <tissue evidence="6">Leaf</tissue>
    </source>
</reference>
<dbReference type="CDD" id="cd00029">
    <property type="entry name" value="C1"/>
    <property type="match status" value="1"/>
</dbReference>
<dbReference type="Pfam" id="PF03107">
    <property type="entry name" value="C1_2"/>
    <property type="match status" value="1"/>
</dbReference>
<dbReference type="InterPro" id="IPR002219">
    <property type="entry name" value="PKC_DAG/PE"/>
</dbReference>
<dbReference type="InterPro" id="IPR046349">
    <property type="entry name" value="C1-like_sf"/>
</dbReference>
<dbReference type="PROSITE" id="PS50081">
    <property type="entry name" value="ZF_DAG_PE_2"/>
    <property type="match status" value="1"/>
</dbReference>
<evidence type="ECO:0000313" key="5">
    <source>
        <dbReference type="Proteomes" id="UP000827889"/>
    </source>
</evidence>
<evidence type="ECO:0000259" key="4">
    <source>
        <dbReference type="PROSITE" id="PS50081"/>
    </source>
</evidence>
<keyword evidence="5" id="KW-1185">Reference proteome</keyword>
<dbReference type="InterPro" id="IPR004146">
    <property type="entry name" value="DC1"/>
</dbReference>
<proteinExistence type="predicted"/>
<evidence type="ECO:0000313" key="6">
    <source>
        <dbReference type="RefSeq" id="XP_048134229.1"/>
    </source>
</evidence>
<evidence type="ECO:0000256" key="1">
    <source>
        <dbReference type="ARBA" id="ARBA00022723"/>
    </source>
</evidence>
<accession>A0ABM3HCB0</accession>
<keyword evidence="2" id="KW-0677">Repeat</keyword>
<keyword evidence="3" id="KW-0862">Zinc</keyword>
<dbReference type="PANTHER" id="PTHR46477">
    <property type="entry name" value="CYSTEINE/HISTIDINE-RICH C1 DOMAIN FAMILY PROTEIN"/>
    <property type="match status" value="1"/>
</dbReference>
<dbReference type="GeneID" id="125314910"/>
<evidence type="ECO:0000256" key="3">
    <source>
        <dbReference type="ARBA" id="ARBA00022833"/>
    </source>
</evidence>
<dbReference type="Proteomes" id="UP000827889">
    <property type="component" value="Chromosome 4"/>
</dbReference>
<dbReference type="SMART" id="SM00109">
    <property type="entry name" value="C1"/>
    <property type="match status" value="1"/>
</dbReference>
<evidence type="ECO:0000256" key="2">
    <source>
        <dbReference type="ARBA" id="ARBA00022737"/>
    </source>
</evidence>
<dbReference type="Gene3D" id="3.30.60.20">
    <property type="match status" value="1"/>
</dbReference>
<feature type="domain" description="Phorbol-ester/DAG-type" evidence="4">
    <location>
        <begin position="43"/>
        <end position="90"/>
    </location>
</feature>
<dbReference type="PANTHER" id="PTHR46477:SF3">
    <property type="entry name" value="CYSTEINE_HISTIDINE-RICH C1 DOMAIN FAMILY PROTEIN"/>
    <property type="match status" value="1"/>
</dbReference>
<name>A0ABM3HCB0_9MYRT</name>
<gene>
    <name evidence="6" type="primary">LOC125314910</name>
</gene>
<keyword evidence="1" id="KW-0479">Metal-binding</keyword>
<sequence>MKKKMSILDFLCGLWGHLEALVLKLMFIFGVGTVADGSWIHPEHTLQPAERHDPFYCMACKEIGFVRSYSCEPCAVHVHKECMSPPPIMCHPLPDLGDLSFVRSVTTYDTNTDDKGGGGKFCGACSKPMRGCGYMSADGKSSFHPCCLHLNKFIKVNGETLELKRKNVSLKCNWCKTVSIRARRVVIPSWSYVSMGKDHSFHVVCVHDVTRESWRDGSIDQLERGKEEDHSSDFMTCLSLKIKLPIDPEEERDAVESAAQKVADLLMKDVRDGNNPSAGAVGDRANTMMEVLRDSLGALTRGVGSGSGQLWEVTKVVWRLLLLKIRKWIASLADTPVGRAVARSGPVTQPSKLWELIRPFLRWVCSKLCELASRMLTGTSSLLGRLLHDAQAYLMDSI</sequence>